<evidence type="ECO:0000256" key="1">
    <source>
        <dbReference type="ARBA" id="ARBA00004651"/>
    </source>
</evidence>
<dbReference type="InterPro" id="IPR038731">
    <property type="entry name" value="RgtA/B/C-like"/>
</dbReference>
<feature type="transmembrane region" description="Helical" evidence="8">
    <location>
        <begin position="179"/>
        <end position="196"/>
    </location>
</feature>
<feature type="domain" description="Glycosyltransferase RgtA/B/C/D-like" evidence="9">
    <location>
        <begin position="102"/>
        <end position="214"/>
    </location>
</feature>
<keyword evidence="2" id="KW-1003">Cell membrane</keyword>
<name>A0A8J6NLV3_9CHLR</name>
<evidence type="ECO:0000313" key="11">
    <source>
        <dbReference type="Proteomes" id="UP000614469"/>
    </source>
</evidence>
<keyword evidence="6 8" id="KW-1133">Transmembrane helix</keyword>
<keyword evidence="3" id="KW-0328">Glycosyltransferase</keyword>
<feature type="transmembrane region" description="Helical" evidence="8">
    <location>
        <begin position="131"/>
        <end position="148"/>
    </location>
</feature>
<feature type="transmembrane region" description="Helical" evidence="8">
    <location>
        <begin position="329"/>
        <end position="354"/>
    </location>
</feature>
<evidence type="ECO:0000256" key="3">
    <source>
        <dbReference type="ARBA" id="ARBA00022676"/>
    </source>
</evidence>
<evidence type="ECO:0000256" key="2">
    <source>
        <dbReference type="ARBA" id="ARBA00022475"/>
    </source>
</evidence>
<gene>
    <name evidence="10" type="ORF">H8E29_12335</name>
</gene>
<proteinExistence type="predicted"/>
<feature type="transmembrane region" description="Helical" evidence="8">
    <location>
        <begin position="421"/>
        <end position="438"/>
    </location>
</feature>
<dbReference type="EMBL" id="JACNJN010000137">
    <property type="protein sequence ID" value="MBC8336047.1"/>
    <property type="molecule type" value="Genomic_DNA"/>
</dbReference>
<feature type="transmembrane region" description="Helical" evidence="8">
    <location>
        <begin position="12"/>
        <end position="28"/>
    </location>
</feature>
<evidence type="ECO:0000256" key="4">
    <source>
        <dbReference type="ARBA" id="ARBA00022679"/>
    </source>
</evidence>
<accession>A0A8J6NLV3</accession>
<dbReference type="PANTHER" id="PTHR33908:SF11">
    <property type="entry name" value="MEMBRANE PROTEIN"/>
    <property type="match status" value="1"/>
</dbReference>
<evidence type="ECO:0000313" key="10">
    <source>
        <dbReference type="EMBL" id="MBC8336047.1"/>
    </source>
</evidence>
<dbReference type="GO" id="GO:0009103">
    <property type="term" value="P:lipopolysaccharide biosynthetic process"/>
    <property type="evidence" value="ECO:0007669"/>
    <property type="project" value="UniProtKB-ARBA"/>
</dbReference>
<dbReference type="GO" id="GO:0016763">
    <property type="term" value="F:pentosyltransferase activity"/>
    <property type="evidence" value="ECO:0007669"/>
    <property type="project" value="TreeGrafter"/>
</dbReference>
<dbReference type="PANTHER" id="PTHR33908">
    <property type="entry name" value="MANNOSYLTRANSFERASE YKCB-RELATED"/>
    <property type="match status" value="1"/>
</dbReference>
<organism evidence="10 11">
    <name type="scientific">Candidatus Desulfolinea nitratireducens</name>
    <dbReference type="NCBI Taxonomy" id="2841698"/>
    <lineage>
        <taxon>Bacteria</taxon>
        <taxon>Bacillati</taxon>
        <taxon>Chloroflexota</taxon>
        <taxon>Anaerolineae</taxon>
        <taxon>Anaerolineales</taxon>
        <taxon>Anaerolineales incertae sedis</taxon>
        <taxon>Candidatus Desulfolinea</taxon>
    </lineage>
</organism>
<dbReference type="GO" id="GO:0005886">
    <property type="term" value="C:plasma membrane"/>
    <property type="evidence" value="ECO:0007669"/>
    <property type="project" value="UniProtKB-SubCell"/>
</dbReference>
<feature type="transmembrane region" description="Helical" evidence="8">
    <location>
        <begin position="154"/>
        <end position="172"/>
    </location>
</feature>
<keyword evidence="4" id="KW-0808">Transferase</keyword>
<evidence type="ECO:0000256" key="6">
    <source>
        <dbReference type="ARBA" id="ARBA00022989"/>
    </source>
</evidence>
<feature type="transmembrane region" description="Helical" evidence="8">
    <location>
        <begin position="202"/>
        <end position="223"/>
    </location>
</feature>
<comment type="subcellular location">
    <subcellularLocation>
        <location evidence="1">Cell membrane</location>
        <topology evidence="1">Multi-pass membrane protein</topology>
    </subcellularLocation>
</comment>
<keyword evidence="5 8" id="KW-0812">Transmembrane</keyword>
<feature type="transmembrane region" description="Helical" evidence="8">
    <location>
        <begin position="391"/>
        <end position="409"/>
    </location>
</feature>
<feature type="transmembrane region" description="Helical" evidence="8">
    <location>
        <begin position="366"/>
        <end position="385"/>
    </location>
</feature>
<dbReference type="Proteomes" id="UP000614469">
    <property type="component" value="Unassembled WGS sequence"/>
</dbReference>
<evidence type="ECO:0000256" key="8">
    <source>
        <dbReference type="SAM" id="Phobius"/>
    </source>
</evidence>
<evidence type="ECO:0000256" key="5">
    <source>
        <dbReference type="ARBA" id="ARBA00022692"/>
    </source>
</evidence>
<dbReference type="AlphaFoldDB" id="A0A8J6NLV3"/>
<feature type="transmembrane region" description="Helical" evidence="8">
    <location>
        <begin position="106"/>
        <end position="124"/>
    </location>
</feature>
<dbReference type="InterPro" id="IPR050297">
    <property type="entry name" value="LipidA_mod_glycosyltrf_83"/>
</dbReference>
<sequence>MKGFIQQRENLVAMMLILLFVLISYLSMKNLSITADESKHYKYGTKILNRDASRLVNKKGLVDDSKMPFSALNAFPAKMANYIPDEDIKFFPSGGIREFLNQFSTARLMTIFFSALVAWLVFYWSRSLYGFIPAVISLLLYIFDPNIIAHSQLVTTDLYGVGMTLFCFYYLWKFSKDKSPRTGFILAIMLGLSQLAKYSSLYLFPLCLFMLVLFDCFSSDSFISIRKVAGYLGKILYWIGIVSIVSLMVINLGYWFNRSFTRFKDYNFQSEELKIFQEANSGLGNIPVPVPYPYLEGIDLVRYRERMGVGYGRIYLLGNLRDGDGFKGYFFVASLLKVPIATQILLLLALVIFVKDKKRQERLWDDEVFLLLPVLFFIIYLNFFYNTQIGIRHYLVIYPLAYIFSGHLFKNWKGFTKARQIAFIVLGGYLIISVLSYYPHYLAYFNEFVWDRKTAYKYLADSNLDWDQGKNYLAEYREKHPDILYAPDSISAGQIIVPVNYLVGVFGEMEDFQWLRENFEPTGTIAYSYLIYDISQQDVDVLCHSQYVCP</sequence>
<evidence type="ECO:0000259" key="9">
    <source>
        <dbReference type="Pfam" id="PF13231"/>
    </source>
</evidence>
<reference evidence="10 11" key="1">
    <citation type="submission" date="2020-08" db="EMBL/GenBank/DDBJ databases">
        <title>Bridging the membrane lipid divide: bacteria of the FCB group superphylum have the potential to synthesize archaeal ether lipids.</title>
        <authorList>
            <person name="Villanueva L."/>
            <person name="Von Meijenfeldt F.A.B."/>
            <person name="Westbye A.B."/>
            <person name="Yadav S."/>
            <person name="Hopmans E.C."/>
            <person name="Dutilh B.E."/>
            <person name="Sinninghe Damste J.S."/>
        </authorList>
    </citation>
    <scope>NUCLEOTIDE SEQUENCE [LARGE SCALE GENOMIC DNA]</scope>
    <source>
        <strain evidence="10">NIOZ-UU36</strain>
    </source>
</reference>
<comment type="caution">
    <text evidence="10">The sequence shown here is derived from an EMBL/GenBank/DDBJ whole genome shotgun (WGS) entry which is preliminary data.</text>
</comment>
<keyword evidence="7 8" id="KW-0472">Membrane</keyword>
<evidence type="ECO:0000256" key="7">
    <source>
        <dbReference type="ARBA" id="ARBA00023136"/>
    </source>
</evidence>
<feature type="transmembrane region" description="Helical" evidence="8">
    <location>
        <begin position="235"/>
        <end position="256"/>
    </location>
</feature>
<dbReference type="Pfam" id="PF13231">
    <property type="entry name" value="PMT_2"/>
    <property type="match status" value="1"/>
</dbReference>
<protein>
    <submittedName>
        <fullName evidence="10">Glycosyltransferase family 39 protein</fullName>
    </submittedName>
</protein>